<dbReference type="GO" id="GO:0005634">
    <property type="term" value="C:nucleus"/>
    <property type="evidence" value="ECO:0007669"/>
    <property type="project" value="InterPro"/>
</dbReference>
<dbReference type="PANTHER" id="PTHR47331:SF5">
    <property type="entry name" value="RIBONUCLEASE H"/>
    <property type="match status" value="1"/>
</dbReference>
<name>A0A8X6L9W9_TRICU</name>
<keyword evidence="3" id="KW-1185">Reference proteome</keyword>
<dbReference type="InterPro" id="IPR007180">
    <property type="entry name" value="DUF382"/>
</dbReference>
<organism evidence="2 3">
    <name type="scientific">Trichonephila clavata</name>
    <name type="common">Joro spider</name>
    <name type="synonym">Nephila clavata</name>
    <dbReference type="NCBI Taxonomy" id="2740835"/>
    <lineage>
        <taxon>Eukaryota</taxon>
        <taxon>Metazoa</taxon>
        <taxon>Ecdysozoa</taxon>
        <taxon>Arthropoda</taxon>
        <taxon>Chelicerata</taxon>
        <taxon>Arachnida</taxon>
        <taxon>Araneae</taxon>
        <taxon>Araneomorphae</taxon>
        <taxon>Entelegynae</taxon>
        <taxon>Araneoidea</taxon>
        <taxon>Nephilidae</taxon>
        <taxon>Trichonephila</taxon>
    </lineage>
</organism>
<dbReference type="PANTHER" id="PTHR47331">
    <property type="entry name" value="PHD-TYPE DOMAIN-CONTAINING PROTEIN"/>
    <property type="match status" value="1"/>
</dbReference>
<dbReference type="OrthoDB" id="8046383at2759"/>
<accession>A0A8X6L9W9</accession>
<dbReference type="EMBL" id="BMAO01015277">
    <property type="protein sequence ID" value="GFR00712.1"/>
    <property type="molecule type" value="Genomic_DNA"/>
</dbReference>
<protein>
    <submittedName>
        <fullName evidence="2">Integrase_H2C2 domain-containing protein</fullName>
    </submittedName>
</protein>
<evidence type="ECO:0000313" key="2">
    <source>
        <dbReference type="EMBL" id="GFR00712.1"/>
    </source>
</evidence>
<comment type="caution">
    <text evidence="2">The sequence shown here is derived from an EMBL/GenBank/DDBJ whole genome shotgun (WGS) entry which is preliminary data.</text>
</comment>
<dbReference type="Pfam" id="PF04037">
    <property type="entry name" value="DUF382"/>
    <property type="match status" value="1"/>
</dbReference>
<evidence type="ECO:0000313" key="3">
    <source>
        <dbReference type="Proteomes" id="UP000887116"/>
    </source>
</evidence>
<gene>
    <name evidence="2" type="primary">AVEN_15727_1</name>
    <name evidence="2" type="ORF">TNCT_400961</name>
</gene>
<dbReference type="AlphaFoldDB" id="A0A8X6L9W9"/>
<evidence type="ECO:0000259" key="1">
    <source>
        <dbReference type="Pfam" id="PF04037"/>
    </source>
</evidence>
<sequence length="452" mass="52365">MRNVQSDKVLYSEYCKALKNYLDEGITDEATNPFISTNNPVFCLPHQVMIKNESLAKKPRIIFDASAHERTALEKETILGKERYKIMQEQKQVKSERAKMLSVDPDAVARPVAIGEEKHLSRDSFNVPPISADDEMYEEKEETSVDVIKDKAKEDVNPVCVNSNLKTSSNVILVPHHLCFKRKNSQDKRGVERHALELLDFIKRFGIMRRRQALRERTKTTKAKLRERVRLKLRFSEYSQKHQNSVFKRRVQPEVTIKEIRSLTDKDSWHHCPGKDNPSDLLTRGISADSLINCDKWWNGPSFLHEENTVPVSYNVLLNDESAYLEELRPSERKTLTVTLDNAFLNNILSVYNNFQKILCVFSYIYRFINNCKKPSNKQIDPIRICEIKRAEITLVKLVQQLEFNSEIKDLSIKSMVNPQKIENTGKKKSPQISTMLLIPINLDMVRSECII</sequence>
<dbReference type="Proteomes" id="UP000887116">
    <property type="component" value="Unassembled WGS sequence"/>
</dbReference>
<proteinExistence type="predicted"/>
<reference evidence="2" key="1">
    <citation type="submission" date="2020-07" db="EMBL/GenBank/DDBJ databases">
        <title>Multicomponent nature underlies the extraordinary mechanical properties of spider dragline silk.</title>
        <authorList>
            <person name="Kono N."/>
            <person name="Nakamura H."/>
            <person name="Mori M."/>
            <person name="Yoshida Y."/>
            <person name="Ohtoshi R."/>
            <person name="Malay A.D."/>
            <person name="Moran D.A.P."/>
            <person name="Tomita M."/>
            <person name="Numata K."/>
            <person name="Arakawa K."/>
        </authorList>
    </citation>
    <scope>NUCLEOTIDE SEQUENCE</scope>
</reference>
<feature type="domain" description="DUF382" evidence="1">
    <location>
        <begin position="161"/>
        <end position="255"/>
    </location>
</feature>